<keyword evidence="3" id="KW-1185">Reference proteome</keyword>
<reference evidence="2 3" key="1">
    <citation type="submission" date="2023-07" db="EMBL/GenBank/DDBJ databases">
        <title>Genomic Encyclopedia of Type Strains, Phase IV (KMG-IV): sequencing the most valuable type-strain genomes for metagenomic binning, comparative biology and taxonomic classification.</title>
        <authorList>
            <person name="Goeker M."/>
        </authorList>
    </citation>
    <scope>NUCLEOTIDE SEQUENCE [LARGE SCALE GENOMIC DNA]</scope>
    <source>
        <strain evidence="2 3">DSM 19013</strain>
    </source>
</reference>
<feature type="compositionally biased region" description="Low complexity" evidence="1">
    <location>
        <begin position="401"/>
        <end position="410"/>
    </location>
</feature>
<feature type="compositionally biased region" description="Basic and acidic residues" evidence="1">
    <location>
        <begin position="411"/>
        <end position="432"/>
    </location>
</feature>
<dbReference type="InterPro" id="IPR019285">
    <property type="entry name" value="DUF2336"/>
</dbReference>
<evidence type="ECO:0000256" key="1">
    <source>
        <dbReference type="SAM" id="MobiDB-lite"/>
    </source>
</evidence>
<proteinExistence type="predicted"/>
<sequence length="432" mass="45057">MSAVLGRKPLPRLDGLIRDIEEAILSGDRGRQSELLLHSADVLTRRWSRLPVSDKPAFDLLLSNLLDQVDDVARAAFARHLAPLRRAPRRAATRLATDPLFDVARPLLEDCPSFDDAWLGELIPVLGEIHLQALARRRAVSPMICDALVRHGSLAVAALLLGNPGADVPAALLSTLTARAAEAPGVAAALACRADLSGTDRAVLVSLTRREALAGLVADLGCGEAEADALLDRVAATFAAPVPPERAAAYASAAAIAGRPDGFGRASVGSARLLHWMALRRVEDVVAVLGRDAGLPVDVVIACAETADRSALAVVLRGLGHSWGLLKALMHLPRAAQPTPETLAAIHRLHADMGEPTARHVARHAAVRLGLSAFTTVSDEPGSRGVTAVAAMTTPEPHGTQEAGRAAGRAGDQDDARGRGPGGRHAEGAGHA</sequence>
<accession>A0ABU0I6N2</accession>
<evidence type="ECO:0000313" key="2">
    <source>
        <dbReference type="EMBL" id="MDQ0449757.1"/>
    </source>
</evidence>
<comment type="caution">
    <text evidence="2">The sequence shown here is derived from an EMBL/GenBank/DDBJ whole genome shotgun (WGS) entry which is preliminary data.</text>
</comment>
<protein>
    <submittedName>
        <fullName evidence="2">Uncharacterized protein (DUF2336 family)</fullName>
    </submittedName>
</protein>
<name>A0ABU0I6N2_9HYPH</name>
<dbReference type="EMBL" id="JAUSVP010000017">
    <property type="protein sequence ID" value="MDQ0449757.1"/>
    <property type="molecule type" value="Genomic_DNA"/>
</dbReference>
<dbReference type="Proteomes" id="UP001231124">
    <property type="component" value="Unassembled WGS sequence"/>
</dbReference>
<evidence type="ECO:0000313" key="3">
    <source>
        <dbReference type="Proteomes" id="UP001231124"/>
    </source>
</evidence>
<dbReference type="Pfam" id="PF10098">
    <property type="entry name" value="DUF2336"/>
    <property type="match status" value="1"/>
</dbReference>
<gene>
    <name evidence="2" type="ORF">QO012_004279</name>
</gene>
<feature type="region of interest" description="Disordered" evidence="1">
    <location>
        <begin position="394"/>
        <end position="432"/>
    </location>
</feature>
<organism evidence="2 3">
    <name type="scientific">Methylobacterium aerolatum</name>
    <dbReference type="NCBI Taxonomy" id="418708"/>
    <lineage>
        <taxon>Bacteria</taxon>
        <taxon>Pseudomonadati</taxon>
        <taxon>Pseudomonadota</taxon>
        <taxon>Alphaproteobacteria</taxon>
        <taxon>Hyphomicrobiales</taxon>
        <taxon>Methylobacteriaceae</taxon>
        <taxon>Methylobacterium</taxon>
    </lineage>
</organism>
<dbReference type="RefSeq" id="WP_238207445.1">
    <property type="nucleotide sequence ID" value="NZ_BPQE01000034.1"/>
</dbReference>